<dbReference type="Pfam" id="PF14960">
    <property type="entry name" value="ATP_synth_reg"/>
    <property type="match status" value="1"/>
</dbReference>
<proteinExistence type="predicted"/>
<dbReference type="InParanoid" id="F2TVV7"/>
<dbReference type="GeneID" id="16067636"/>
<reference evidence="1" key="1">
    <citation type="submission" date="2009-08" db="EMBL/GenBank/DDBJ databases">
        <title>Annotation of Salpingoeca rosetta.</title>
        <authorList>
            <consortium name="The Broad Institute Genome Sequencing Platform"/>
            <person name="Russ C."/>
            <person name="Cuomo C."/>
            <person name="Burger G."/>
            <person name="Gray M.W."/>
            <person name="Holland P.W.H."/>
            <person name="King N."/>
            <person name="Lang F.B.F."/>
            <person name="Roger A.J."/>
            <person name="Ruiz-Trillo I."/>
            <person name="Young S.K."/>
            <person name="Zeng Q."/>
            <person name="Gargeya S."/>
            <person name="Alvarado L."/>
            <person name="Berlin A."/>
            <person name="Chapman S.B."/>
            <person name="Chen Z."/>
            <person name="Freedman E."/>
            <person name="Gellesch M."/>
            <person name="Goldberg J."/>
            <person name="Griggs A."/>
            <person name="Gujja S."/>
            <person name="Heilman E."/>
            <person name="Heiman D."/>
            <person name="Howarth C."/>
            <person name="Mehta T."/>
            <person name="Neiman D."/>
            <person name="Pearson M."/>
            <person name="Roberts A."/>
            <person name="Saif S."/>
            <person name="Shea T."/>
            <person name="Shenoy N."/>
            <person name="Sisk P."/>
            <person name="Stolte C."/>
            <person name="Sykes S."/>
            <person name="White J."/>
            <person name="Yandava C."/>
            <person name="Haas B."/>
            <person name="Nusbaum C."/>
            <person name="Birren B."/>
        </authorList>
    </citation>
    <scope>NUCLEOTIDE SEQUENCE [LARGE SCALE GENOMIC DNA]</scope>
    <source>
        <strain evidence="1">ATCC 50818</strain>
    </source>
</reference>
<name>F2TVV7_SALR5</name>
<evidence type="ECO:0000313" key="1">
    <source>
        <dbReference type="EMBL" id="EGD72203.1"/>
    </source>
</evidence>
<dbReference type="EMBL" id="GL832955">
    <property type="protein sequence ID" value="EGD72203.1"/>
    <property type="molecule type" value="Genomic_DNA"/>
</dbReference>
<protein>
    <submittedName>
        <fullName evidence="1">Uncharacterized protein</fullName>
    </submittedName>
</protein>
<organism evidence="2">
    <name type="scientific">Salpingoeca rosetta (strain ATCC 50818 / BSB-021)</name>
    <dbReference type="NCBI Taxonomy" id="946362"/>
    <lineage>
        <taxon>Eukaryota</taxon>
        <taxon>Choanoflagellata</taxon>
        <taxon>Craspedida</taxon>
        <taxon>Salpingoecidae</taxon>
        <taxon>Salpingoeca</taxon>
    </lineage>
</organism>
<gene>
    <name evidence="1" type="ORF">PTSG_11561</name>
</gene>
<keyword evidence="2" id="KW-1185">Reference proteome</keyword>
<evidence type="ECO:0000313" key="2">
    <source>
        <dbReference type="Proteomes" id="UP000007799"/>
    </source>
</evidence>
<dbReference type="AlphaFoldDB" id="F2TVV7"/>
<dbReference type="InterPro" id="IPR009125">
    <property type="entry name" value="ATPMK"/>
</dbReference>
<sequence length="50" mass="5103">MGAPAGQAAQKGISAVLNNSTMTGRRNMTFAVLAGWAVVIKLATGGKKKE</sequence>
<accession>F2TVV7</accession>
<dbReference type="KEGG" id="sre:PTSG_11561"/>
<dbReference type="Proteomes" id="UP000007799">
    <property type="component" value="Unassembled WGS sequence"/>
</dbReference>
<dbReference type="RefSeq" id="XP_004998774.1">
    <property type="nucleotide sequence ID" value="XM_004998717.1"/>
</dbReference>